<dbReference type="InterPro" id="IPR022267">
    <property type="entry name" value="Asp2"/>
</dbReference>
<dbReference type="GO" id="GO:0015031">
    <property type="term" value="P:protein transport"/>
    <property type="evidence" value="ECO:0007669"/>
    <property type="project" value="InterPro"/>
</dbReference>
<dbReference type="Proteomes" id="UP000473648">
    <property type="component" value="Unassembled WGS sequence"/>
</dbReference>
<keyword evidence="2" id="KW-1185">Reference proteome</keyword>
<gene>
    <name evidence="1" type="primary">asp2</name>
    <name evidence="1" type="ORF">FRC53_01080</name>
</gene>
<sequence length="533" mass="60609">MRRRSRPTSWAISLQRVSSSNPGRRLFRALNIRALQLGPTDFSHQFAITPDAQWAYEPALSFEDPEYDFAVIDRILTDQEAVILSRIVRAHSLFVLDSVPLSKKMAFMMKSRCGSVVARQDLKNLLEVRLPNFFGRPYGEKFDPHTLAVAPGFQGKVCWHGFTEAVLTGFFGDQMRQAAFWRGNIPVEAGQAIDFWLEYEKDDSVTIELQIVQFVTGSVSAVQKIWTFDEKAMRRPVTIDNPNQDGPVFVSLNAKGRGKLRIVALHDRYSRRGEGAFLPKSERVVTSSREEIFAYLDPGDLKPPLCVYFSGYKTMEGFEGYRMMRRMGVPFLLISESRLEGGAFYLGTDEYEHKLRFVIEAAMRRLGFNRDQVIFSGLSMGTFGALYYGTTIRPAYIIVGKPLVSLGNMAVAERLDRPGGFPTSLDVLWKQYGSLDANAVDRMNRRFWTKFDRTDWSGRTFCAAYMIEDDYDADAYAQLISHVRGRGAKVIGKGLHGRHNDDTSGVVNWFLRQYRRVLQDGFGRKQDDNGETK</sequence>
<dbReference type="NCBIfam" id="TIGR03712">
    <property type="entry name" value="acc_sec_asp2"/>
    <property type="match status" value="1"/>
</dbReference>
<dbReference type="AlphaFoldDB" id="A0A6L5GPA2"/>
<protein>
    <submittedName>
        <fullName evidence="1">Accessory Sec system protein Asp2</fullName>
    </submittedName>
</protein>
<proteinExistence type="predicted"/>
<dbReference type="InterPro" id="IPR029058">
    <property type="entry name" value="AB_hydrolase_fold"/>
</dbReference>
<reference evidence="1" key="1">
    <citation type="journal article" date="2020" name="Appl. Environ. Microbiol.">
        <title>Medium-Chain Fatty Acid Synthesis by 'Candidatus Weimeria bifida' gen. nov., sp. nov., and 'Candidatus Pseudoramibacter fermentans' sp. nov.</title>
        <authorList>
            <person name="Scarborough M.J."/>
            <person name="Myers K.S."/>
            <person name="Donohue T.J."/>
            <person name="Noguera D.R."/>
        </authorList>
    </citation>
    <scope>NUCLEOTIDE SEQUENCE</scope>
    <source>
        <strain evidence="1">EUB1.1</strain>
    </source>
</reference>
<evidence type="ECO:0000313" key="1">
    <source>
        <dbReference type="EMBL" id="MQM72034.1"/>
    </source>
</evidence>
<dbReference type="EMBL" id="VOGB01000003">
    <property type="protein sequence ID" value="MQM72034.1"/>
    <property type="molecule type" value="Genomic_DNA"/>
</dbReference>
<dbReference type="Pfam" id="PF16929">
    <property type="entry name" value="Asp2"/>
    <property type="match status" value="1"/>
</dbReference>
<organism evidence="1 2">
    <name type="scientific">Candidatus Pseudoramibacter fermentans</name>
    <dbReference type="NCBI Taxonomy" id="2594427"/>
    <lineage>
        <taxon>Bacteria</taxon>
        <taxon>Bacillati</taxon>
        <taxon>Bacillota</taxon>
        <taxon>Clostridia</taxon>
        <taxon>Eubacteriales</taxon>
        <taxon>Eubacteriaceae</taxon>
        <taxon>Pseudoramibacter</taxon>
    </lineage>
</organism>
<accession>A0A6L5GPA2</accession>
<evidence type="ECO:0000313" key="2">
    <source>
        <dbReference type="Proteomes" id="UP000473648"/>
    </source>
</evidence>
<comment type="caution">
    <text evidence="1">The sequence shown here is derived from an EMBL/GenBank/DDBJ whole genome shotgun (WGS) entry which is preliminary data.</text>
</comment>
<name>A0A6L5GPA2_9FIRM</name>
<dbReference type="SUPFAM" id="SSF53474">
    <property type="entry name" value="alpha/beta-Hydrolases"/>
    <property type="match status" value="1"/>
</dbReference>